<keyword evidence="4" id="KW-1185">Reference proteome</keyword>
<evidence type="ECO:0008006" key="5">
    <source>
        <dbReference type="Google" id="ProtNLM"/>
    </source>
</evidence>
<dbReference type="PANTHER" id="PTHR11220:SF1">
    <property type="entry name" value="HEME-BINDING PROTEIN 2"/>
    <property type="match status" value="1"/>
</dbReference>
<evidence type="ECO:0000313" key="4">
    <source>
        <dbReference type="Proteomes" id="UP000314983"/>
    </source>
</evidence>
<reference evidence="4" key="1">
    <citation type="journal article" date="2014" name="Science">
        <title>Nonhuman genetics. Genomic basis for the convergent evolution of electric organs.</title>
        <authorList>
            <person name="Gallant J.R."/>
            <person name="Traeger L.L."/>
            <person name="Volkening J.D."/>
            <person name="Moffett H."/>
            <person name="Chen P.H."/>
            <person name="Novina C.D."/>
            <person name="Phillips G.N.Jr."/>
            <person name="Anand R."/>
            <person name="Wells G.B."/>
            <person name="Pinch M."/>
            <person name="Guth R."/>
            <person name="Unguez G.A."/>
            <person name="Albert J.S."/>
            <person name="Zakon H.H."/>
            <person name="Samanta M.P."/>
            <person name="Sussman M.R."/>
        </authorList>
    </citation>
    <scope>NUCLEOTIDE SEQUENCE [LARGE SCALE GENOMIC DNA]</scope>
</reference>
<accession>A0A4W4HAW1</accession>
<reference evidence="3" key="5">
    <citation type="submission" date="2025-09" db="UniProtKB">
        <authorList>
            <consortium name="Ensembl"/>
        </authorList>
    </citation>
    <scope>IDENTIFICATION</scope>
</reference>
<dbReference type="GeneTree" id="ENSGT00940000163377"/>
<proteinExistence type="inferred from homology"/>
<dbReference type="Pfam" id="PF04832">
    <property type="entry name" value="SOUL"/>
    <property type="match status" value="1"/>
</dbReference>
<sequence length="218" mass="25167">MQVLEFKHVLWYISCRIMFTGVAVVNSTEPGSFCSETKECLLYDLICQGNEYEVRQCVGCFISYVFVFCFFLRSAIMRLLSLNYIRGENEAFVNIDMTTPVIIKVEREFSKFNKSIYVVNFPLHLAYQKHAPKPIDSLQDSGMPVFLDDLPDMRVYVEQYGGWMVSATSSIQAYFLKDALNCVQATYHKDYHYYTILTNRHNEVWYVVHGTPVCAASG</sequence>
<comment type="similarity">
    <text evidence="1">Belongs to the HEBP family.</text>
</comment>
<dbReference type="InterPro" id="IPR011256">
    <property type="entry name" value="Reg_factor_effector_dom_sf"/>
</dbReference>
<evidence type="ECO:0000256" key="1">
    <source>
        <dbReference type="ARBA" id="ARBA00009817"/>
    </source>
</evidence>
<evidence type="ECO:0000256" key="2">
    <source>
        <dbReference type="SAM" id="Phobius"/>
    </source>
</evidence>
<keyword evidence="2" id="KW-1133">Transmembrane helix</keyword>
<keyword evidence="2" id="KW-0812">Transmembrane</keyword>
<dbReference type="SUPFAM" id="SSF55136">
    <property type="entry name" value="Probable bacterial effector-binding domain"/>
    <property type="match status" value="1"/>
</dbReference>
<dbReference type="Ensembl" id="ENSEEET00000046237.2">
    <property type="protein sequence ID" value="ENSEEEP00000045730.2"/>
    <property type="gene ID" value="ENSEEEG00000021555.2"/>
</dbReference>
<dbReference type="InterPro" id="IPR006917">
    <property type="entry name" value="SOUL_heme-bd"/>
</dbReference>
<keyword evidence="2" id="KW-0472">Membrane</keyword>
<feature type="transmembrane region" description="Helical" evidence="2">
    <location>
        <begin position="61"/>
        <end position="80"/>
    </location>
</feature>
<dbReference type="GO" id="GO:0020037">
    <property type="term" value="F:heme binding"/>
    <property type="evidence" value="ECO:0007669"/>
    <property type="project" value="TreeGrafter"/>
</dbReference>
<evidence type="ECO:0000313" key="3">
    <source>
        <dbReference type="Ensembl" id="ENSEEEP00000045730.2"/>
    </source>
</evidence>
<dbReference type="STRING" id="8005.ENSEEEP00000045730"/>
<reference evidence="4" key="2">
    <citation type="journal article" date="2017" name="Sci. Adv.">
        <title>A tail of two voltages: Proteomic comparison of the three electric organs of the electric eel.</title>
        <authorList>
            <person name="Traeger L.L."/>
            <person name="Sabat G."/>
            <person name="Barrett-Wilt G.A."/>
            <person name="Wells G.B."/>
            <person name="Sussman M.R."/>
        </authorList>
    </citation>
    <scope>NUCLEOTIDE SEQUENCE [LARGE SCALE GENOMIC DNA]</scope>
</reference>
<reference evidence="3" key="3">
    <citation type="submission" date="2020-05" db="EMBL/GenBank/DDBJ databases">
        <title>Electrophorus electricus (electric eel) genome, fEleEle1, primary haplotype.</title>
        <authorList>
            <person name="Myers G."/>
            <person name="Meyer A."/>
            <person name="Fedrigo O."/>
            <person name="Formenti G."/>
            <person name="Rhie A."/>
            <person name="Tracey A."/>
            <person name="Sims Y."/>
            <person name="Jarvis E.D."/>
        </authorList>
    </citation>
    <scope>NUCLEOTIDE SEQUENCE [LARGE SCALE GENOMIC DNA]</scope>
</reference>
<protein>
    <recommendedName>
        <fullName evidence="5">Heme-binding protein soul5, like</fullName>
    </recommendedName>
</protein>
<reference evidence="3" key="4">
    <citation type="submission" date="2025-08" db="UniProtKB">
        <authorList>
            <consortium name="Ensembl"/>
        </authorList>
    </citation>
    <scope>IDENTIFICATION</scope>
</reference>
<organism evidence="3 4">
    <name type="scientific">Electrophorus electricus</name>
    <name type="common">Electric eel</name>
    <name type="synonym">Gymnotus electricus</name>
    <dbReference type="NCBI Taxonomy" id="8005"/>
    <lineage>
        <taxon>Eukaryota</taxon>
        <taxon>Metazoa</taxon>
        <taxon>Chordata</taxon>
        <taxon>Craniata</taxon>
        <taxon>Vertebrata</taxon>
        <taxon>Euteleostomi</taxon>
        <taxon>Actinopterygii</taxon>
        <taxon>Neopterygii</taxon>
        <taxon>Teleostei</taxon>
        <taxon>Ostariophysi</taxon>
        <taxon>Gymnotiformes</taxon>
        <taxon>Gymnotoidei</taxon>
        <taxon>Gymnotidae</taxon>
        <taxon>Electrophorus</taxon>
    </lineage>
</organism>
<name>A0A4W4HAW1_ELEEL</name>
<dbReference type="Gene3D" id="3.20.80.10">
    <property type="entry name" value="Regulatory factor, effector binding domain"/>
    <property type="match status" value="1"/>
</dbReference>
<dbReference type="AlphaFoldDB" id="A0A4W4HAW1"/>
<dbReference type="OMA" id="ICTTEDY"/>
<dbReference type="Proteomes" id="UP000314983">
    <property type="component" value="Chromosome 4"/>
</dbReference>
<dbReference type="PANTHER" id="PTHR11220">
    <property type="entry name" value="HEME-BINDING PROTEIN-RELATED"/>
    <property type="match status" value="1"/>
</dbReference>